<dbReference type="PANTHER" id="PTHR43034:SF2">
    <property type="entry name" value="ION-TRANSLOCATING OXIDOREDUCTASE COMPLEX SUBUNIT C"/>
    <property type="match status" value="1"/>
</dbReference>
<dbReference type="SUPFAM" id="SSF142984">
    <property type="entry name" value="Nqo1 middle domain-like"/>
    <property type="match status" value="1"/>
</dbReference>
<dbReference type="GO" id="GO:0009055">
    <property type="term" value="F:electron transfer activity"/>
    <property type="evidence" value="ECO:0007669"/>
    <property type="project" value="InterPro"/>
</dbReference>
<dbReference type="Pfam" id="PF01512">
    <property type="entry name" value="Complex1_51K"/>
    <property type="match status" value="1"/>
</dbReference>
<keyword evidence="3" id="KW-0479">Metal-binding</keyword>
<name>A0A2U3K387_9FIRM</name>
<dbReference type="PIRSF" id="PIRSF036408">
    <property type="entry name" value="PduS_prd"/>
    <property type="match status" value="1"/>
</dbReference>
<evidence type="ECO:0000256" key="7">
    <source>
        <dbReference type="ARBA" id="ARBA00023014"/>
    </source>
</evidence>
<keyword evidence="5" id="KW-0249">Electron transport</keyword>
<feature type="domain" description="NADH-ubiquinone oxidoreductase 51kDa subunit FMN-binding" evidence="8">
    <location>
        <begin position="8"/>
        <end position="147"/>
    </location>
</feature>
<evidence type="ECO:0000256" key="4">
    <source>
        <dbReference type="ARBA" id="ARBA00022737"/>
    </source>
</evidence>
<dbReference type="InterPro" id="IPR037225">
    <property type="entry name" value="Nuo51_FMN-bd_sf"/>
</dbReference>
<dbReference type="GO" id="GO:0051539">
    <property type="term" value="F:4 iron, 4 sulfur cluster binding"/>
    <property type="evidence" value="ECO:0007669"/>
    <property type="project" value="UniProtKB-KW"/>
</dbReference>
<protein>
    <submittedName>
        <fullName evidence="11">Respiratory-chain NADH dehydrogenase 51 Kd subunit</fullName>
    </submittedName>
</protein>
<evidence type="ECO:0000256" key="3">
    <source>
        <dbReference type="ARBA" id="ARBA00022723"/>
    </source>
</evidence>
<dbReference type="Pfam" id="PF13375">
    <property type="entry name" value="RnfC_N"/>
    <property type="match status" value="1"/>
</dbReference>
<feature type="domain" description="Soluble ligand binding" evidence="9">
    <location>
        <begin position="161"/>
        <end position="206"/>
    </location>
</feature>
<dbReference type="AlphaFoldDB" id="A0A2U3K387"/>
<evidence type="ECO:0000256" key="2">
    <source>
        <dbReference type="ARBA" id="ARBA00022485"/>
    </source>
</evidence>
<evidence type="ECO:0000313" key="12">
    <source>
        <dbReference type="Proteomes" id="UP000238916"/>
    </source>
</evidence>
<dbReference type="PANTHER" id="PTHR43034">
    <property type="entry name" value="ION-TRANSLOCATING OXIDOREDUCTASE COMPLEX SUBUNIT C"/>
    <property type="match status" value="1"/>
</dbReference>
<dbReference type="GO" id="GO:0046872">
    <property type="term" value="F:metal ion binding"/>
    <property type="evidence" value="ECO:0007669"/>
    <property type="project" value="UniProtKB-KW"/>
</dbReference>
<organism evidence="11 12">
    <name type="scientific">Candidatus Desulfosporosinus infrequens</name>
    <dbReference type="NCBI Taxonomy" id="2043169"/>
    <lineage>
        <taxon>Bacteria</taxon>
        <taxon>Bacillati</taxon>
        <taxon>Bacillota</taxon>
        <taxon>Clostridia</taxon>
        <taxon>Eubacteriales</taxon>
        <taxon>Desulfitobacteriaceae</taxon>
        <taxon>Desulfosporosinus</taxon>
    </lineage>
</organism>
<dbReference type="Proteomes" id="UP000238916">
    <property type="component" value="Unassembled WGS sequence"/>
</dbReference>
<accession>A0A2U3K387</accession>
<feature type="domain" description="RnfC Barrel sandwich hybrid" evidence="10">
    <location>
        <begin position="373"/>
        <end position="433"/>
    </location>
</feature>
<dbReference type="Gene3D" id="3.40.50.11540">
    <property type="entry name" value="NADH-ubiquinone oxidoreductase 51kDa subunit"/>
    <property type="match status" value="1"/>
</dbReference>
<keyword evidence="1" id="KW-0813">Transport</keyword>
<dbReference type="Gene3D" id="3.10.20.600">
    <property type="match status" value="1"/>
</dbReference>
<sequence length="441" mass="47282">MKEISMKVREAGVVGAGGAGFPTHVKLSAQVEIVVVNGAECEPLLKTDQQLAARHSELVIKGLKLAMEATGAQKGIIALKAKYKTALTALEPYLTDKIRIAILPDIYPAGDEVIMIWLTTGRRVPPGGIPLNIGVVVNNVQTIINVARAVDGEPVTVRTLTVTGAVKNPTTVTVPIGTSLQEVMKLAGGGRDEDLSYIVGGPVMGMLLTDLSLPVTKVTGGLIALPTDHLLIQRKRMSLEQVLRIAKTVCEQCCFCTELCPRHMIGHELSPHLLIRAVNYRNLGNLSKLTSALTCSECGVCEAYACPVGISPLRVNRALKAELRAKDIKYQGELGNLDPMAKHRLIPSARLMDRLGLGSWYQEAPLAIRIFEAEEVKLRLQQHVGAAAVPVVKIGEVVKLGQVVGEIPEGSLGARVHASIDGTVIQITPQMIMVRKGGTEK</sequence>
<dbReference type="InterPro" id="IPR026902">
    <property type="entry name" value="RnfC_N"/>
</dbReference>
<dbReference type="SUPFAM" id="SSF46548">
    <property type="entry name" value="alpha-helical ferredoxin"/>
    <property type="match status" value="1"/>
</dbReference>
<dbReference type="Pfam" id="PF13534">
    <property type="entry name" value="Fer4_17"/>
    <property type="match status" value="1"/>
</dbReference>
<gene>
    <name evidence="11" type="ORF">SBF1_1270018</name>
</gene>
<keyword evidence="2" id="KW-0004">4Fe-4S</keyword>
<dbReference type="InterPro" id="IPR009051">
    <property type="entry name" value="Helical_ferredxn"/>
</dbReference>
<evidence type="ECO:0000256" key="1">
    <source>
        <dbReference type="ARBA" id="ARBA00022448"/>
    </source>
</evidence>
<evidence type="ECO:0000259" key="8">
    <source>
        <dbReference type="Pfam" id="PF01512"/>
    </source>
</evidence>
<evidence type="ECO:0000259" key="10">
    <source>
        <dbReference type="Pfam" id="PF13375"/>
    </source>
</evidence>
<dbReference type="InterPro" id="IPR017054">
    <property type="entry name" value="PduS"/>
</dbReference>
<reference evidence="12" key="1">
    <citation type="submission" date="2018-02" db="EMBL/GenBank/DDBJ databases">
        <authorList>
            <person name="Hausmann B."/>
        </authorList>
    </citation>
    <scope>NUCLEOTIDE SEQUENCE [LARGE SCALE GENOMIC DNA]</scope>
    <source>
        <strain evidence="12">Peat soil MAG SbF1</strain>
    </source>
</reference>
<dbReference type="InterPro" id="IPR011538">
    <property type="entry name" value="Nuo51_FMN-bd"/>
</dbReference>
<dbReference type="Pfam" id="PF10531">
    <property type="entry name" value="SLBB"/>
    <property type="match status" value="1"/>
</dbReference>
<dbReference type="InterPro" id="IPR010208">
    <property type="entry name" value="Ion_transpt_RnfC/RsxC"/>
</dbReference>
<keyword evidence="4" id="KW-0677">Repeat</keyword>
<dbReference type="EMBL" id="OMOF01000032">
    <property type="protein sequence ID" value="SPF34000.1"/>
    <property type="molecule type" value="Genomic_DNA"/>
</dbReference>
<evidence type="ECO:0000256" key="5">
    <source>
        <dbReference type="ARBA" id="ARBA00022982"/>
    </source>
</evidence>
<dbReference type="OrthoDB" id="9767754at2"/>
<proteinExistence type="predicted"/>
<dbReference type="SUPFAM" id="SSF142019">
    <property type="entry name" value="Nqo1 FMN-binding domain-like"/>
    <property type="match status" value="1"/>
</dbReference>
<dbReference type="GO" id="GO:0016020">
    <property type="term" value="C:membrane"/>
    <property type="evidence" value="ECO:0007669"/>
    <property type="project" value="InterPro"/>
</dbReference>
<evidence type="ECO:0000256" key="6">
    <source>
        <dbReference type="ARBA" id="ARBA00023004"/>
    </source>
</evidence>
<evidence type="ECO:0000313" key="11">
    <source>
        <dbReference type="EMBL" id="SPF34000.1"/>
    </source>
</evidence>
<dbReference type="Gene3D" id="1.10.1060.10">
    <property type="entry name" value="Alpha-helical ferredoxin"/>
    <property type="match status" value="1"/>
</dbReference>
<keyword evidence="7" id="KW-0411">Iron-sulfur</keyword>
<keyword evidence="6" id="KW-0408">Iron</keyword>
<evidence type="ECO:0000259" key="9">
    <source>
        <dbReference type="Pfam" id="PF10531"/>
    </source>
</evidence>
<dbReference type="InterPro" id="IPR019554">
    <property type="entry name" value="Soluble_ligand-bd"/>
</dbReference>